<evidence type="ECO:0000256" key="1">
    <source>
        <dbReference type="SAM" id="MobiDB-lite"/>
    </source>
</evidence>
<comment type="caution">
    <text evidence="2">The sequence shown here is derived from an EMBL/GenBank/DDBJ whole genome shotgun (WGS) entry which is preliminary data.</text>
</comment>
<protein>
    <submittedName>
        <fullName evidence="2">Uncharacterized protein</fullName>
    </submittedName>
</protein>
<dbReference type="PATRIC" id="fig|595434.4.peg.4038"/>
<evidence type="ECO:0000313" key="3">
    <source>
        <dbReference type="Proteomes" id="UP000036367"/>
    </source>
</evidence>
<evidence type="ECO:0000313" key="2">
    <source>
        <dbReference type="EMBL" id="KLU03851.1"/>
    </source>
</evidence>
<organism evidence="2 3">
    <name type="scientific">Rhodopirellula islandica</name>
    <dbReference type="NCBI Taxonomy" id="595434"/>
    <lineage>
        <taxon>Bacteria</taxon>
        <taxon>Pseudomonadati</taxon>
        <taxon>Planctomycetota</taxon>
        <taxon>Planctomycetia</taxon>
        <taxon>Pirellulales</taxon>
        <taxon>Pirellulaceae</taxon>
        <taxon>Rhodopirellula</taxon>
    </lineage>
</organism>
<reference evidence="2" key="1">
    <citation type="submission" date="2015-05" db="EMBL/GenBank/DDBJ databases">
        <title>Permanent draft genome of Rhodopirellula islandicus K833.</title>
        <authorList>
            <person name="Kizina J."/>
            <person name="Richter M."/>
            <person name="Glockner F.O."/>
            <person name="Harder J."/>
        </authorList>
    </citation>
    <scope>NUCLEOTIDE SEQUENCE [LARGE SCALE GENOMIC DNA]</scope>
    <source>
        <strain evidence="2">K833</strain>
    </source>
</reference>
<keyword evidence="3" id="KW-1185">Reference proteome</keyword>
<name>A0A0J1BBD9_RHOIS</name>
<dbReference type="EMBL" id="LECT01000031">
    <property type="protein sequence ID" value="KLU03851.1"/>
    <property type="molecule type" value="Genomic_DNA"/>
</dbReference>
<dbReference type="Proteomes" id="UP000036367">
    <property type="component" value="Unassembled WGS sequence"/>
</dbReference>
<feature type="region of interest" description="Disordered" evidence="1">
    <location>
        <begin position="24"/>
        <end position="46"/>
    </location>
</feature>
<proteinExistence type="predicted"/>
<gene>
    <name evidence="2" type="ORF">RISK_004258</name>
</gene>
<sequence length="46" mass="5343">MWLYPRDAAQRMMIRSGALRRESGSRKSLVAAKKSGKSYHESFDWP</sequence>
<dbReference type="AlphaFoldDB" id="A0A0J1BBD9"/>
<accession>A0A0J1BBD9</accession>